<proteinExistence type="predicted"/>
<keyword evidence="3" id="KW-1185">Reference proteome</keyword>
<organism evidence="2 3">
    <name type="scientific">Daphnia magna</name>
    <dbReference type="NCBI Taxonomy" id="35525"/>
    <lineage>
        <taxon>Eukaryota</taxon>
        <taxon>Metazoa</taxon>
        <taxon>Ecdysozoa</taxon>
        <taxon>Arthropoda</taxon>
        <taxon>Crustacea</taxon>
        <taxon>Branchiopoda</taxon>
        <taxon>Diplostraca</taxon>
        <taxon>Cladocera</taxon>
        <taxon>Anomopoda</taxon>
        <taxon>Daphniidae</taxon>
        <taxon>Daphnia</taxon>
    </lineage>
</organism>
<feature type="domain" description="Non-structural protein NS1 flavivirus" evidence="1">
    <location>
        <begin position="296"/>
        <end position="560"/>
    </location>
</feature>
<gene>
    <name evidence="2" type="ORF">OUZ56_019095</name>
</gene>
<dbReference type="EMBL" id="JAOYFB010000003">
    <property type="protein sequence ID" value="KAK4009951.1"/>
    <property type="molecule type" value="Genomic_DNA"/>
</dbReference>
<sequence length="586" mass="64560">MDVYPLPRIEDVLDRLGGCNQLLPAWLNLCEHTHTQHRDQRVRNGHTANLDASDHLGTCSNLEKFPQGTVLVDAIPTDWVTTSGILQREGKRMIDSEKIMRWGATTRGVREASGTYVDPQELASQLSAYPTQGNQFTTINGTLTGEVQCQLPYEHTSSMGGGCQTLNGNEIAAYRVVALELHCWPADTVVTVGKSPIMVRTLGNPTMGNIRKQYTHVTNLIKGFGQTAALQGGMLQVARSLCKATLEAAGINGWWEKLGLWALLGLLVAKSQNTTTVLALVIRGFLIATAEASCHGCALDPVRKMISCGPGEFVWKELPGWWNKFTFSVTGDDPVVKVYASLGKAEVNCLACFNHLECAYLLEFSDDFAAVDQTLLDRKHVVVLNDEPTPHFCTAFEAAIPEASKVPHRRAKRGVLEHAIRWVNDKKRETEIIETAVMVTSTGDIELTDETCQKVHLFAFDVVGFSVGFIRTVALVEVYQAKSTPITCPETLMSHAGKGKRAVHRDQSLWVESEKEEEGQWGIVEISMHEYRECMLPVVQTTQYWKEPRFMPAVIGGPPTAGFWLHHATPGSLAHGSSAGLEEELP</sequence>
<reference evidence="2 3" key="1">
    <citation type="journal article" date="2023" name="Nucleic Acids Res.">
        <title>The hologenome of Daphnia magna reveals possible DNA methylation and microbiome-mediated evolution of the host genome.</title>
        <authorList>
            <person name="Chaturvedi A."/>
            <person name="Li X."/>
            <person name="Dhandapani V."/>
            <person name="Marshall H."/>
            <person name="Kissane S."/>
            <person name="Cuenca-Cambronero M."/>
            <person name="Asole G."/>
            <person name="Calvet F."/>
            <person name="Ruiz-Romero M."/>
            <person name="Marangio P."/>
            <person name="Guigo R."/>
            <person name="Rago D."/>
            <person name="Mirbahai L."/>
            <person name="Eastwood N."/>
            <person name="Colbourne J.K."/>
            <person name="Zhou J."/>
            <person name="Mallon E."/>
            <person name="Orsini L."/>
        </authorList>
    </citation>
    <scope>NUCLEOTIDE SEQUENCE [LARGE SCALE GENOMIC DNA]</scope>
    <source>
        <strain evidence="2">LRV0_1</strain>
    </source>
</reference>
<protein>
    <recommendedName>
        <fullName evidence="1">Non-structural protein NS1 flavivirus domain-containing protein</fullName>
    </recommendedName>
</protein>
<dbReference type="Proteomes" id="UP001234178">
    <property type="component" value="Unassembled WGS sequence"/>
</dbReference>
<name>A0ABQ9ZAM2_9CRUS</name>
<accession>A0ABQ9ZAM2</accession>
<dbReference type="Pfam" id="PF00948">
    <property type="entry name" value="Flavi_NS1"/>
    <property type="match status" value="1"/>
</dbReference>
<evidence type="ECO:0000313" key="2">
    <source>
        <dbReference type="EMBL" id="KAK4009951.1"/>
    </source>
</evidence>
<dbReference type="InterPro" id="IPR001157">
    <property type="entry name" value="Flavi_NS1"/>
</dbReference>
<evidence type="ECO:0000313" key="3">
    <source>
        <dbReference type="Proteomes" id="UP001234178"/>
    </source>
</evidence>
<comment type="caution">
    <text evidence="2">The sequence shown here is derived from an EMBL/GenBank/DDBJ whole genome shotgun (WGS) entry which is preliminary data.</text>
</comment>
<evidence type="ECO:0000259" key="1">
    <source>
        <dbReference type="Pfam" id="PF00948"/>
    </source>
</evidence>